<proteinExistence type="predicted"/>
<sequence length="209" mass="24324">MVTSRKGSQLWLLDFKDVVQKPEELAVNLAILKEWRRNASFKIELSEEHFRAWLRYVHTQNGNDHTTPWPNNGQWLFEWIALALPQKDAAAPFFLRCRCGLPPVFFKKCACGKLNWCQHHLDSDVMYDHLDHECSLWCCEHLHANRNREKKTWTAAEISELVEKLKITLAEPQAINGAVILQVECRQHSGNLEFASALMWFKKNARVAD</sequence>
<evidence type="ECO:0000313" key="1">
    <source>
        <dbReference type="EMBL" id="OGF86971.1"/>
    </source>
</evidence>
<gene>
    <name evidence="1" type="ORF">A3B19_00875</name>
</gene>
<evidence type="ECO:0000313" key="2">
    <source>
        <dbReference type="Proteomes" id="UP000177346"/>
    </source>
</evidence>
<dbReference type="EMBL" id="MFIF01000009">
    <property type="protein sequence ID" value="OGF86971.1"/>
    <property type="molecule type" value="Genomic_DNA"/>
</dbReference>
<organism evidence="1 2">
    <name type="scientific">Candidatus Giovannonibacteria bacterium RIFCSPLOWO2_01_FULL_46_32</name>
    <dbReference type="NCBI Taxonomy" id="1798353"/>
    <lineage>
        <taxon>Bacteria</taxon>
        <taxon>Candidatus Giovannoniibacteriota</taxon>
    </lineage>
</organism>
<protein>
    <submittedName>
        <fullName evidence="1">Uncharacterized protein</fullName>
    </submittedName>
</protein>
<dbReference type="AlphaFoldDB" id="A0A1F5XHL3"/>
<accession>A0A1F5XHL3</accession>
<reference evidence="1 2" key="1">
    <citation type="journal article" date="2016" name="Nat. Commun.">
        <title>Thousands of microbial genomes shed light on interconnected biogeochemical processes in an aquifer system.</title>
        <authorList>
            <person name="Anantharaman K."/>
            <person name="Brown C.T."/>
            <person name="Hug L.A."/>
            <person name="Sharon I."/>
            <person name="Castelle C.J."/>
            <person name="Probst A.J."/>
            <person name="Thomas B.C."/>
            <person name="Singh A."/>
            <person name="Wilkins M.J."/>
            <person name="Karaoz U."/>
            <person name="Brodie E.L."/>
            <person name="Williams K.H."/>
            <person name="Hubbard S.S."/>
            <person name="Banfield J.F."/>
        </authorList>
    </citation>
    <scope>NUCLEOTIDE SEQUENCE [LARGE SCALE GENOMIC DNA]</scope>
</reference>
<comment type="caution">
    <text evidence="1">The sequence shown here is derived from an EMBL/GenBank/DDBJ whole genome shotgun (WGS) entry which is preliminary data.</text>
</comment>
<name>A0A1F5XHL3_9BACT</name>
<dbReference type="Proteomes" id="UP000177346">
    <property type="component" value="Unassembled WGS sequence"/>
</dbReference>